<dbReference type="STRING" id="34720.A0A151JWK3"/>
<proteinExistence type="predicted"/>
<evidence type="ECO:0000313" key="1">
    <source>
        <dbReference type="EMBL" id="KYN38701.1"/>
    </source>
</evidence>
<evidence type="ECO:0008006" key="3">
    <source>
        <dbReference type="Google" id="ProtNLM"/>
    </source>
</evidence>
<reference evidence="1 2" key="1">
    <citation type="submission" date="2016-03" db="EMBL/GenBank/DDBJ databases">
        <title>Trachymyrmex septentrionalis WGS genome.</title>
        <authorList>
            <person name="Nygaard S."/>
            <person name="Hu H."/>
            <person name="Boomsma J."/>
            <person name="Zhang G."/>
        </authorList>
    </citation>
    <scope>NUCLEOTIDE SEQUENCE [LARGE SCALE GENOMIC DNA]</scope>
    <source>
        <strain evidence="1">Tsep2-gDNA-1</strain>
        <tissue evidence="1">Whole body</tissue>
    </source>
</reference>
<evidence type="ECO:0000313" key="2">
    <source>
        <dbReference type="Proteomes" id="UP000078541"/>
    </source>
</evidence>
<dbReference type="PANTHER" id="PTHR47481">
    <property type="match status" value="1"/>
</dbReference>
<sequence>MSHTDNRSDNVVEKLSDRNYRTWKTEVKWLLKGRGLLSYALSEITQGDAATAADRKLHQLNDDKALATIGLSLEIDQQIHIEDCKSAHEAWRTLEQIHEPKSRVRIMQLKKAFYHLQMKGDEHMSAYTARAKVAATNLRDANAEVKDEDLAYAILAGLPDDYENLNMALASLPDDRFTSAEITRVLLAEYDRRQSRFDVKTDSSKEALAMNKRNEEKRATGNEKYKSLTCLQENWSHCKRLPIKEGRIS</sequence>
<dbReference type="Pfam" id="PF14223">
    <property type="entry name" value="Retrotran_gag_2"/>
    <property type="match status" value="1"/>
</dbReference>
<dbReference type="AlphaFoldDB" id="A0A151JWK3"/>
<dbReference type="EMBL" id="KQ981638">
    <property type="protein sequence ID" value="KYN38701.1"/>
    <property type="molecule type" value="Genomic_DNA"/>
</dbReference>
<name>A0A151JWK3_9HYME</name>
<organism evidence="1 2">
    <name type="scientific">Trachymyrmex septentrionalis</name>
    <dbReference type="NCBI Taxonomy" id="34720"/>
    <lineage>
        <taxon>Eukaryota</taxon>
        <taxon>Metazoa</taxon>
        <taxon>Ecdysozoa</taxon>
        <taxon>Arthropoda</taxon>
        <taxon>Hexapoda</taxon>
        <taxon>Insecta</taxon>
        <taxon>Pterygota</taxon>
        <taxon>Neoptera</taxon>
        <taxon>Endopterygota</taxon>
        <taxon>Hymenoptera</taxon>
        <taxon>Apocrita</taxon>
        <taxon>Aculeata</taxon>
        <taxon>Formicoidea</taxon>
        <taxon>Formicidae</taxon>
        <taxon>Myrmicinae</taxon>
        <taxon>Trachymyrmex</taxon>
    </lineage>
</organism>
<accession>A0A151JWK3</accession>
<keyword evidence="2" id="KW-1185">Reference proteome</keyword>
<protein>
    <recommendedName>
        <fullName evidence="3">Retrovirus-related Pol polyprotein from transposon TNT 1-94</fullName>
    </recommendedName>
</protein>
<gene>
    <name evidence="1" type="ORF">ALC56_06923</name>
</gene>
<dbReference type="PANTHER" id="PTHR47481:SF22">
    <property type="entry name" value="RETROTRANSPOSON GAG DOMAIN-CONTAINING PROTEIN"/>
    <property type="match status" value="1"/>
</dbReference>
<dbReference type="Proteomes" id="UP000078541">
    <property type="component" value="Unassembled WGS sequence"/>
</dbReference>